<dbReference type="GO" id="GO:0016747">
    <property type="term" value="F:acyltransferase activity, transferring groups other than amino-acyl groups"/>
    <property type="evidence" value="ECO:0007669"/>
    <property type="project" value="InterPro"/>
</dbReference>
<dbReference type="Gene3D" id="3.40.630.30">
    <property type="match status" value="1"/>
</dbReference>
<sequence length="359" mass="40011">MTTTSYLETPVSMPLNIDSKADAFEFRPGTLEDIDGLAELFQSIYGHTTHPCQSPAYIRNAMNSDQQRWFVVENQSALLGCVCITRRPWNQSWEVGHGVIHPDARRGGAISNLIRLCLEDHRPDAMELGYYTPRNIAIHSVMGKIKPAVLVGHDGGPNKVDGIREYHLTAIHPPAQDGFVHIAPWYAKSSGSDFISQYLYASLQMEPVLGAYPNTYLSGAPGTERHGQMLYTQDHEANALMVSGHSGNYPSEREVLQELEALVQAHKDIEYVSVHVLADKLELLGGLMRRGYAVTAYLPAWHLQGGARYDCINLVWHKFDQAPRSHGFDEEVVFFDQAYARLGDNLCSIRPGHAPSIDN</sequence>
<dbReference type="InterPro" id="IPR000182">
    <property type="entry name" value="GNAT_dom"/>
</dbReference>
<dbReference type="Proteomes" id="UP000486534">
    <property type="component" value="Unassembled WGS sequence"/>
</dbReference>
<accession>A0A7X1PN66</accession>
<protein>
    <recommendedName>
        <fullName evidence="1">N-acetyltransferase domain-containing protein</fullName>
    </recommendedName>
</protein>
<dbReference type="PROSITE" id="PS51186">
    <property type="entry name" value="GNAT"/>
    <property type="match status" value="1"/>
</dbReference>
<evidence type="ECO:0000259" key="1">
    <source>
        <dbReference type="PROSITE" id="PS51186"/>
    </source>
</evidence>
<evidence type="ECO:0000313" key="2">
    <source>
        <dbReference type="EMBL" id="MQA54220.1"/>
    </source>
</evidence>
<dbReference type="Pfam" id="PF00583">
    <property type="entry name" value="Acetyltransf_1"/>
    <property type="match status" value="1"/>
</dbReference>
<evidence type="ECO:0000313" key="3">
    <source>
        <dbReference type="Proteomes" id="UP000486534"/>
    </source>
</evidence>
<feature type="domain" description="N-acetyltransferase" evidence="1">
    <location>
        <begin position="24"/>
        <end position="170"/>
    </location>
</feature>
<organism evidence="2 3">
    <name type="scientific">Pseudomonas piscis</name>
    <dbReference type="NCBI Taxonomy" id="2614538"/>
    <lineage>
        <taxon>Bacteria</taxon>
        <taxon>Pseudomonadati</taxon>
        <taxon>Pseudomonadota</taxon>
        <taxon>Gammaproteobacteria</taxon>
        <taxon>Pseudomonadales</taxon>
        <taxon>Pseudomonadaceae</taxon>
        <taxon>Pseudomonas</taxon>
    </lineage>
</organism>
<dbReference type="SUPFAM" id="SSF55729">
    <property type="entry name" value="Acyl-CoA N-acyltransferases (Nat)"/>
    <property type="match status" value="1"/>
</dbReference>
<name>A0A7X1PN66_9PSED</name>
<dbReference type="EMBL" id="WHUV01000002">
    <property type="protein sequence ID" value="MQA54220.1"/>
    <property type="molecule type" value="Genomic_DNA"/>
</dbReference>
<proteinExistence type="predicted"/>
<reference evidence="2 3" key="1">
    <citation type="submission" date="2019-10" db="EMBL/GenBank/DDBJ databases">
        <title>Pseudomonas dajingensis sp. nov., isolated from the profound head ulcers of farmed Murray cod (Maccullochella peelii peelii).</title>
        <authorList>
            <person name="Liu Y."/>
        </authorList>
    </citation>
    <scope>NUCLEOTIDE SEQUENCE [LARGE SCALE GENOMIC DNA]</scope>
    <source>
        <strain evidence="2 3">MC042</strain>
    </source>
</reference>
<comment type="caution">
    <text evidence="2">The sequence shown here is derived from an EMBL/GenBank/DDBJ whole genome shotgun (WGS) entry which is preliminary data.</text>
</comment>
<dbReference type="InterPro" id="IPR016181">
    <property type="entry name" value="Acyl_CoA_acyltransferase"/>
</dbReference>
<dbReference type="CDD" id="cd04301">
    <property type="entry name" value="NAT_SF"/>
    <property type="match status" value="1"/>
</dbReference>
<dbReference type="AlphaFoldDB" id="A0A7X1PN66"/>
<gene>
    <name evidence="2" type="ORF">GDH07_12950</name>
</gene>